<reference evidence="1 2" key="1">
    <citation type="journal article" date="2019" name="Nat. Ecol. Evol.">
        <title>Megaphylogeny resolves global patterns of mushroom evolution.</title>
        <authorList>
            <person name="Varga T."/>
            <person name="Krizsan K."/>
            <person name="Foldi C."/>
            <person name="Dima B."/>
            <person name="Sanchez-Garcia M."/>
            <person name="Sanchez-Ramirez S."/>
            <person name="Szollosi G.J."/>
            <person name="Szarkandi J.G."/>
            <person name="Papp V."/>
            <person name="Albert L."/>
            <person name="Andreopoulos W."/>
            <person name="Angelini C."/>
            <person name="Antonin V."/>
            <person name="Barry K.W."/>
            <person name="Bougher N.L."/>
            <person name="Buchanan P."/>
            <person name="Buyck B."/>
            <person name="Bense V."/>
            <person name="Catcheside P."/>
            <person name="Chovatia M."/>
            <person name="Cooper J."/>
            <person name="Damon W."/>
            <person name="Desjardin D."/>
            <person name="Finy P."/>
            <person name="Geml J."/>
            <person name="Haridas S."/>
            <person name="Hughes K."/>
            <person name="Justo A."/>
            <person name="Karasinski D."/>
            <person name="Kautmanova I."/>
            <person name="Kiss B."/>
            <person name="Kocsube S."/>
            <person name="Kotiranta H."/>
            <person name="LaButti K.M."/>
            <person name="Lechner B.E."/>
            <person name="Liimatainen K."/>
            <person name="Lipzen A."/>
            <person name="Lukacs Z."/>
            <person name="Mihaltcheva S."/>
            <person name="Morgado L.N."/>
            <person name="Niskanen T."/>
            <person name="Noordeloos M.E."/>
            <person name="Ohm R.A."/>
            <person name="Ortiz-Santana B."/>
            <person name="Ovrebo C."/>
            <person name="Racz N."/>
            <person name="Riley R."/>
            <person name="Savchenko A."/>
            <person name="Shiryaev A."/>
            <person name="Soop K."/>
            <person name="Spirin V."/>
            <person name="Szebenyi C."/>
            <person name="Tomsovsky M."/>
            <person name="Tulloss R.E."/>
            <person name="Uehling J."/>
            <person name="Grigoriev I.V."/>
            <person name="Vagvolgyi C."/>
            <person name="Papp T."/>
            <person name="Martin F.M."/>
            <person name="Miettinen O."/>
            <person name="Hibbett D.S."/>
            <person name="Nagy L.G."/>
        </authorList>
    </citation>
    <scope>NUCLEOTIDE SEQUENCE [LARGE SCALE GENOMIC DNA]</scope>
    <source>
        <strain evidence="1 2">NL-1719</strain>
    </source>
</reference>
<gene>
    <name evidence="1" type="ORF">BDN72DRAFT_881571</name>
</gene>
<organism evidence="1 2">
    <name type="scientific">Pluteus cervinus</name>
    <dbReference type="NCBI Taxonomy" id="181527"/>
    <lineage>
        <taxon>Eukaryota</taxon>
        <taxon>Fungi</taxon>
        <taxon>Dikarya</taxon>
        <taxon>Basidiomycota</taxon>
        <taxon>Agaricomycotina</taxon>
        <taxon>Agaricomycetes</taxon>
        <taxon>Agaricomycetidae</taxon>
        <taxon>Agaricales</taxon>
        <taxon>Pluteineae</taxon>
        <taxon>Pluteaceae</taxon>
        <taxon>Pluteus</taxon>
    </lineage>
</organism>
<sequence>MHFNMTGKTDSPDSPSNFTGSLTLSASSIQAQKQPPAFIRTDFYFSDGNIVLLVPPCVFRVHKGQLGRHSEVFDGMFDVPQPCHPTGSLEGANKDEREGKDDVGKRKCRSRTGSLSHRGTEKGSTSPRTEDAPGLEMYDGCQTVRLWDDPQDVYYFLKSLYDGLYVPPTPSPTTFPIISAILRLSTKYMVPHLRRICISHLLTYWPTTLQGWDAREQLATFPFGVVQTSAQASQQSTPGTNSMAVHVPGPGMSGQTVITPPIPFSVPVAIINQPIQPQSFPLPLSALYPQPLTVTAGRYTPREFYPHPIQVILLALELDIPELLVPAFYDLSRYGPSKIMCGVHLQKTTFEEFVEWHSLAQGVQLDANDERNAYPRITRLPNSLLRRTLKGRERGQEFFTKWVHQMMTGRKPSERCSYSLLVDGLATSAPVPSPMASSLGTGGNPSNFHTFGGYWQINLPIQANMPPQTFTIPPGISTQLPVRPSAVHLVPNVQFKENHCVESFSHIHLNLLRSITGISHGRDADPLYTLLQAIDMLYRTDFSDGEKVCGLKICDECKKEFVEEVREARVAVYSKIPTWFGLEGDEDQTSAAKDTSTGGSAETPGLGGDQEAVHV</sequence>
<name>A0ACD3AFJ6_9AGAR</name>
<dbReference type="Proteomes" id="UP000308600">
    <property type="component" value="Unassembled WGS sequence"/>
</dbReference>
<keyword evidence="2" id="KW-1185">Reference proteome</keyword>
<evidence type="ECO:0000313" key="1">
    <source>
        <dbReference type="EMBL" id="TFK64306.1"/>
    </source>
</evidence>
<dbReference type="EMBL" id="ML208480">
    <property type="protein sequence ID" value="TFK64306.1"/>
    <property type="molecule type" value="Genomic_DNA"/>
</dbReference>
<protein>
    <submittedName>
        <fullName evidence="1">Uncharacterized protein</fullName>
    </submittedName>
</protein>
<accession>A0ACD3AFJ6</accession>
<evidence type="ECO:0000313" key="2">
    <source>
        <dbReference type="Proteomes" id="UP000308600"/>
    </source>
</evidence>
<proteinExistence type="predicted"/>